<dbReference type="AlphaFoldDB" id="A0AA46ADF1"/>
<sequence>MLNLKDIKVKLPTLNLSLKKKELLGVEIDSDYIRVAVLREDGEDLILEPAPFEIKNIDDIAQSIKRNLELKDIKAKDAVFSLPISATLYKSIKLPKVSDKELQDAVEWNIREDIKTLKGKTFYDYDVLNEEGDFLNVIVVIAKVDDLERLENIASQAGLNLKIIDSAAISLLNLALLQRDKYYPQEKNLSVLHIDENESNLLFSNNNLIIQPLDFNIKHYKDLSPDEKEEEVLRLINEINYFFLTITEPKIIFVSGLVGKYVEIREYMQFKFGQRFTVVDLDPRLSLNIKVDKDIPITVYNIPISLAYRGLTDDKD</sequence>
<dbReference type="PANTHER" id="PTHR32432">
    <property type="entry name" value="CELL DIVISION PROTEIN FTSA-RELATED"/>
    <property type="match status" value="1"/>
</dbReference>
<keyword evidence="2" id="KW-1185">Reference proteome</keyword>
<evidence type="ECO:0000313" key="2">
    <source>
        <dbReference type="Proteomes" id="UP001157947"/>
    </source>
</evidence>
<dbReference type="Gene3D" id="3.30.420.40">
    <property type="match status" value="1"/>
</dbReference>
<dbReference type="Proteomes" id="UP001157947">
    <property type="component" value="Unassembled WGS sequence"/>
</dbReference>
<dbReference type="EMBL" id="FXTX01000003">
    <property type="protein sequence ID" value="SMP04722.1"/>
    <property type="molecule type" value="Genomic_DNA"/>
</dbReference>
<dbReference type="PANTHER" id="PTHR32432:SF3">
    <property type="entry name" value="ETHANOLAMINE UTILIZATION PROTEIN EUTJ"/>
    <property type="match status" value="1"/>
</dbReference>
<accession>A0AA46ADF1</accession>
<protein>
    <submittedName>
        <fullName evidence="1">Type IV pilus assembly protein PilM</fullName>
    </submittedName>
</protein>
<dbReference type="InterPro" id="IPR005883">
    <property type="entry name" value="PilM"/>
</dbReference>
<dbReference type="Pfam" id="PF11104">
    <property type="entry name" value="PilM_2"/>
    <property type="match status" value="1"/>
</dbReference>
<proteinExistence type="predicted"/>
<dbReference type="InterPro" id="IPR043129">
    <property type="entry name" value="ATPase_NBD"/>
</dbReference>
<evidence type="ECO:0000313" key="1">
    <source>
        <dbReference type="EMBL" id="SMP04722.1"/>
    </source>
</evidence>
<organism evidence="1 2">
    <name type="scientific">Venenivibrio stagnispumantis</name>
    <dbReference type="NCBI Taxonomy" id="407998"/>
    <lineage>
        <taxon>Bacteria</taxon>
        <taxon>Pseudomonadati</taxon>
        <taxon>Aquificota</taxon>
        <taxon>Aquificia</taxon>
        <taxon>Aquificales</taxon>
        <taxon>Hydrogenothermaceae</taxon>
        <taxon>Venenivibrio</taxon>
    </lineage>
</organism>
<dbReference type="InterPro" id="IPR050696">
    <property type="entry name" value="FtsA/MreB"/>
</dbReference>
<dbReference type="SUPFAM" id="SSF53067">
    <property type="entry name" value="Actin-like ATPase domain"/>
    <property type="match status" value="1"/>
</dbReference>
<comment type="caution">
    <text evidence="1">The sequence shown here is derived from an EMBL/GenBank/DDBJ whole genome shotgun (WGS) entry which is preliminary data.</text>
</comment>
<dbReference type="RefSeq" id="WP_265133917.1">
    <property type="nucleotide sequence ID" value="NZ_FXTX01000003.1"/>
</dbReference>
<reference evidence="1" key="1">
    <citation type="submission" date="2017-05" db="EMBL/GenBank/DDBJ databases">
        <authorList>
            <person name="Varghese N."/>
            <person name="Submissions S."/>
        </authorList>
    </citation>
    <scope>NUCLEOTIDE SEQUENCE</scope>
    <source>
        <strain evidence="1">DSM 18763</strain>
    </source>
</reference>
<gene>
    <name evidence="1" type="ORF">SAMN06264868_10333</name>
</gene>
<name>A0AA46ADF1_9AQUI</name>